<dbReference type="FunFam" id="3.40.30.10:FF:000245">
    <property type="entry name" value="Thioredoxin"/>
    <property type="match status" value="1"/>
</dbReference>
<feature type="domain" description="Thioredoxin" evidence="2">
    <location>
        <begin position="8"/>
        <end position="136"/>
    </location>
</feature>
<dbReference type="PRINTS" id="PR00421">
    <property type="entry name" value="THIOREDOXIN"/>
</dbReference>
<dbReference type="FunCoup" id="F4NVS2">
    <property type="interactions" value="212"/>
</dbReference>
<dbReference type="InParanoid" id="F4NVS2"/>
<dbReference type="Gene3D" id="3.40.30.10">
    <property type="entry name" value="Glutaredoxin"/>
    <property type="match status" value="1"/>
</dbReference>
<accession>F4NVS2</accession>
<dbReference type="AlphaFoldDB" id="F4NVS2"/>
<dbReference type="STRING" id="684364.F4NVS2"/>
<evidence type="ECO:0000256" key="1">
    <source>
        <dbReference type="ARBA" id="ARBA00023157"/>
    </source>
</evidence>
<dbReference type="PANTHER" id="PTHR46115">
    <property type="entry name" value="THIOREDOXIN-LIKE PROTEIN 1"/>
    <property type="match status" value="1"/>
</dbReference>
<gene>
    <name evidence="3" type="ORF">BATDEDRAFT_85415</name>
</gene>
<evidence type="ECO:0000313" key="3">
    <source>
        <dbReference type="EMBL" id="EGF84136.1"/>
    </source>
</evidence>
<dbReference type="PROSITE" id="PS00194">
    <property type="entry name" value="THIOREDOXIN_1"/>
    <property type="match status" value="1"/>
</dbReference>
<dbReference type="GeneID" id="18242059"/>
<dbReference type="InterPro" id="IPR013766">
    <property type="entry name" value="Thioredoxin_domain"/>
</dbReference>
<dbReference type="Pfam" id="PF00085">
    <property type="entry name" value="Thioredoxin"/>
    <property type="match status" value="1"/>
</dbReference>
<name>F4NVS2_BATDJ</name>
<protein>
    <recommendedName>
        <fullName evidence="2">Thioredoxin domain-containing protein</fullName>
    </recommendedName>
</protein>
<evidence type="ECO:0000313" key="4">
    <source>
        <dbReference type="Proteomes" id="UP000007241"/>
    </source>
</evidence>
<dbReference type="InterPro" id="IPR036249">
    <property type="entry name" value="Thioredoxin-like_sf"/>
</dbReference>
<dbReference type="RefSeq" id="XP_006676342.1">
    <property type="nucleotide sequence ID" value="XM_006676279.1"/>
</dbReference>
<dbReference type="OrthoDB" id="10263751at2759"/>
<dbReference type="InterPro" id="IPR017937">
    <property type="entry name" value="Thioredoxin_CS"/>
</dbReference>
<sequence length="136" mass="14903">MFSSLFSIFRGDSKTNKIACSTSHQNNRKMGAGKVISITTAAEFEEIIAKNPTVVVDFFATWCGPCKVISPKFHAFSNDFDTVVFIEVDVDKVPEVAETAGIRAMPTFQLYKEGKLADEVVGADPAKLTALIEKHK</sequence>
<dbReference type="SUPFAM" id="SSF52833">
    <property type="entry name" value="Thioredoxin-like"/>
    <property type="match status" value="1"/>
</dbReference>
<dbReference type="CDD" id="cd02947">
    <property type="entry name" value="TRX_family"/>
    <property type="match status" value="1"/>
</dbReference>
<keyword evidence="4" id="KW-1185">Reference proteome</keyword>
<dbReference type="Proteomes" id="UP000007241">
    <property type="component" value="Unassembled WGS sequence"/>
</dbReference>
<proteinExistence type="predicted"/>
<dbReference type="EMBL" id="GL882879">
    <property type="protein sequence ID" value="EGF84136.1"/>
    <property type="molecule type" value="Genomic_DNA"/>
</dbReference>
<keyword evidence="1" id="KW-1015">Disulfide bond</keyword>
<dbReference type="PROSITE" id="PS51352">
    <property type="entry name" value="THIOREDOXIN_2"/>
    <property type="match status" value="1"/>
</dbReference>
<reference evidence="3 4" key="1">
    <citation type="submission" date="2009-12" db="EMBL/GenBank/DDBJ databases">
        <title>The draft genome of Batrachochytrium dendrobatidis.</title>
        <authorList>
            <consortium name="US DOE Joint Genome Institute (JGI-PGF)"/>
            <person name="Kuo A."/>
            <person name="Salamov A."/>
            <person name="Schmutz J."/>
            <person name="Lucas S."/>
            <person name="Pitluck S."/>
            <person name="Rosenblum E."/>
            <person name="Stajich J."/>
            <person name="Eisen M."/>
            <person name="Grigoriev I.V."/>
        </authorList>
    </citation>
    <scope>NUCLEOTIDE SEQUENCE [LARGE SCALE GENOMIC DNA]</scope>
    <source>
        <strain evidence="4">JAM81 / FGSC 10211</strain>
    </source>
</reference>
<dbReference type="OMA" id="HIHYVTD"/>
<organism evidence="3 4">
    <name type="scientific">Batrachochytrium dendrobatidis (strain JAM81 / FGSC 10211)</name>
    <name type="common">Frog chytrid fungus</name>
    <dbReference type="NCBI Taxonomy" id="684364"/>
    <lineage>
        <taxon>Eukaryota</taxon>
        <taxon>Fungi</taxon>
        <taxon>Fungi incertae sedis</taxon>
        <taxon>Chytridiomycota</taxon>
        <taxon>Chytridiomycota incertae sedis</taxon>
        <taxon>Chytridiomycetes</taxon>
        <taxon>Rhizophydiales</taxon>
        <taxon>Rhizophydiales incertae sedis</taxon>
        <taxon>Batrachochytrium</taxon>
    </lineage>
</organism>
<evidence type="ECO:0000259" key="2">
    <source>
        <dbReference type="PROSITE" id="PS51352"/>
    </source>
</evidence>
<dbReference type="HOGENOM" id="CLU_090389_14_5_1"/>